<name>A0A8J5MGL9_9STRA</name>
<protein>
    <submittedName>
        <fullName evidence="1">Uncharacterized protein</fullName>
    </submittedName>
</protein>
<accession>A0A8J5MGL9</accession>
<dbReference type="Proteomes" id="UP000709295">
    <property type="component" value="Unassembled WGS sequence"/>
</dbReference>
<keyword evidence="2" id="KW-1185">Reference proteome</keyword>
<gene>
    <name evidence="1" type="ORF">JG688_00006784</name>
</gene>
<comment type="caution">
    <text evidence="1">The sequence shown here is derived from an EMBL/GenBank/DDBJ whole genome shotgun (WGS) entry which is preliminary data.</text>
</comment>
<reference evidence="1" key="1">
    <citation type="submission" date="2021-01" db="EMBL/GenBank/DDBJ databases">
        <title>Phytophthora aleatoria, a newly-described species from Pinus radiata is distinct from Phytophthora cactorum isolates based on comparative genomics.</title>
        <authorList>
            <person name="Mcdougal R."/>
            <person name="Panda P."/>
            <person name="Williams N."/>
            <person name="Studholme D.J."/>
        </authorList>
    </citation>
    <scope>NUCLEOTIDE SEQUENCE</scope>
    <source>
        <strain evidence="1">NZFS 4037</strain>
    </source>
</reference>
<dbReference type="EMBL" id="JAENGY010000305">
    <property type="protein sequence ID" value="KAG6966411.1"/>
    <property type="molecule type" value="Genomic_DNA"/>
</dbReference>
<evidence type="ECO:0000313" key="2">
    <source>
        <dbReference type="Proteomes" id="UP000709295"/>
    </source>
</evidence>
<proteinExistence type="predicted"/>
<organism evidence="1 2">
    <name type="scientific">Phytophthora aleatoria</name>
    <dbReference type="NCBI Taxonomy" id="2496075"/>
    <lineage>
        <taxon>Eukaryota</taxon>
        <taxon>Sar</taxon>
        <taxon>Stramenopiles</taxon>
        <taxon>Oomycota</taxon>
        <taxon>Peronosporomycetes</taxon>
        <taxon>Peronosporales</taxon>
        <taxon>Peronosporaceae</taxon>
        <taxon>Phytophthora</taxon>
    </lineage>
</organism>
<dbReference type="AlphaFoldDB" id="A0A8J5MGL9"/>
<sequence length="109" mass="12249">MKMFEAIQPNPSYNAQGFSFVDCWLHRWMLKRPPGLHPWLWDPWRCFPLTPWCTLACKATMAPNACGFLIATTAIISCFSLYPFAQPNTCTKNAVLYRAAISSSTGVAT</sequence>
<evidence type="ECO:0000313" key="1">
    <source>
        <dbReference type="EMBL" id="KAG6966411.1"/>
    </source>
</evidence>